<reference evidence="1 2" key="1">
    <citation type="submission" date="2021-01" db="EMBL/GenBank/DDBJ databases">
        <title>Carboxyliciviraga sp.nov., isolated from coastal sediments.</title>
        <authorList>
            <person name="Lu D."/>
            <person name="Zhang T."/>
        </authorList>
    </citation>
    <scope>NUCLEOTIDE SEQUENCE [LARGE SCALE GENOMIC DNA]</scope>
    <source>
        <strain evidence="1 2">N1Y132</strain>
    </source>
</reference>
<name>A0ABS1HMG5_9BACT</name>
<organism evidence="1 2">
    <name type="scientific">Carboxylicivirga marina</name>
    <dbReference type="NCBI Taxonomy" id="2800988"/>
    <lineage>
        <taxon>Bacteria</taxon>
        <taxon>Pseudomonadati</taxon>
        <taxon>Bacteroidota</taxon>
        <taxon>Bacteroidia</taxon>
        <taxon>Marinilabiliales</taxon>
        <taxon>Marinilabiliaceae</taxon>
        <taxon>Carboxylicivirga</taxon>
    </lineage>
</organism>
<comment type="caution">
    <text evidence="1">The sequence shown here is derived from an EMBL/GenBank/DDBJ whole genome shotgun (WGS) entry which is preliminary data.</text>
</comment>
<dbReference type="Proteomes" id="UP000605676">
    <property type="component" value="Unassembled WGS sequence"/>
</dbReference>
<evidence type="ECO:0000313" key="2">
    <source>
        <dbReference type="Proteomes" id="UP000605676"/>
    </source>
</evidence>
<evidence type="ECO:0000313" key="1">
    <source>
        <dbReference type="EMBL" id="MBK3518640.1"/>
    </source>
</evidence>
<accession>A0ABS1HMG5</accession>
<keyword evidence="2" id="KW-1185">Reference proteome</keyword>
<dbReference type="EMBL" id="JAENRR010000038">
    <property type="protein sequence ID" value="MBK3518640.1"/>
    <property type="molecule type" value="Genomic_DNA"/>
</dbReference>
<proteinExistence type="predicted"/>
<gene>
    <name evidence="1" type="ORF">JIV24_14940</name>
</gene>
<dbReference type="RefSeq" id="WP_200465866.1">
    <property type="nucleotide sequence ID" value="NZ_JAENRR010000038.1"/>
</dbReference>
<protein>
    <submittedName>
        <fullName evidence="1">Uncharacterized protein</fullName>
    </submittedName>
</protein>
<sequence length="74" mass="8541">MKDQKAILHKCLKNDWPAFVISGTDICAVEAMEAYLKVARQKGCSKEFLDDMQLVIDEMRQFQSEEPEHIKVPD</sequence>